<dbReference type="InterPro" id="IPR002229">
    <property type="entry name" value="RhesusRHD"/>
</dbReference>
<dbReference type="Proteomes" id="UP001652264">
    <property type="component" value="Unassembled WGS sequence"/>
</dbReference>
<dbReference type="SUPFAM" id="SSF111352">
    <property type="entry name" value="Ammonium transporter"/>
    <property type="match status" value="1"/>
</dbReference>
<dbReference type="InterPro" id="IPR018047">
    <property type="entry name" value="Ammonium_transpt_CS"/>
</dbReference>
<keyword evidence="4 9" id="KW-0812">Transmembrane</keyword>
<keyword evidence="12" id="KW-1185">Reference proteome</keyword>
<feature type="transmembrane region" description="Helical" evidence="9">
    <location>
        <begin position="178"/>
        <end position="200"/>
    </location>
</feature>
<comment type="similarity">
    <text evidence="2 9">Belongs to the ammonia transporter channel (TC 1.A.11.2) family.</text>
</comment>
<evidence type="ECO:0000256" key="8">
    <source>
        <dbReference type="ARBA" id="ARBA00050025"/>
    </source>
</evidence>
<feature type="transmembrane region" description="Helical" evidence="9">
    <location>
        <begin position="212"/>
        <end position="234"/>
    </location>
</feature>
<feature type="transmembrane region" description="Helical" evidence="9">
    <location>
        <begin position="240"/>
        <end position="259"/>
    </location>
</feature>
<dbReference type="PANTHER" id="PTHR43029">
    <property type="entry name" value="AMMONIUM TRANSPORTER MEP2"/>
    <property type="match status" value="1"/>
</dbReference>
<dbReference type="PANTHER" id="PTHR43029:SF10">
    <property type="entry name" value="AMMONIUM TRANSPORTER MEP2"/>
    <property type="match status" value="1"/>
</dbReference>
<comment type="caution">
    <text evidence="11">The sequence shown here is derived from an EMBL/GenBank/DDBJ whole genome shotgun (WGS) entry which is preliminary data.</text>
</comment>
<evidence type="ECO:0000256" key="9">
    <source>
        <dbReference type="RuleBase" id="RU362002"/>
    </source>
</evidence>
<dbReference type="InterPro" id="IPR001905">
    <property type="entry name" value="Ammonium_transpt"/>
</dbReference>
<evidence type="ECO:0000256" key="3">
    <source>
        <dbReference type="ARBA" id="ARBA00022448"/>
    </source>
</evidence>
<feature type="transmembrane region" description="Helical" evidence="9">
    <location>
        <begin position="40"/>
        <end position="61"/>
    </location>
</feature>
<keyword evidence="6 9" id="KW-0472">Membrane</keyword>
<feature type="transmembrane region" description="Helical" evidence="9">
    <location>
        <begin position="108"/>
        <end position="130"/>
    </location>
</feature>
<dbReference type="InterPro" id="IPR029020">
    <property type="entry name" value="Ammonium/urea_transptr"/>
</dbReference>
<dbReference type="InterPro" id="IPR024041">
    <property type="entry name" value="NH4_transpt_AmtB-like_dom"/>
</dbReference>
<evidence type="ECO:0000313" key="11">
    <source>
        <dbReference type="EMBL" id="MCS6521033.1"/>
    </source>
</evidence>
<comment type="subcellular location">
    <subcellularLocation>
        <location evidence="9">Cell membrane</location>
        <topology evidence="9">Multi-pass membrane protein</topology>
    </subcellularLocation>
    <subcellularLocation>
        <location evidence="1">Membrane</location>
        <topology evidence="1">Multi-pass membrane protein</topology>
    </subcellularLocation>
</comment>
<feature type="transmembrane region" description="Helical" evidence="9">
    <location>
        <begin position="6"/>
        <end position="28"/>
    </location>
</feature>
<keyword evidence="3 9" id="KW-0813">Transport</keyword>
<accession>A0ABT2HCV6</accession>
<evidence type="ECO:0000256" key="4">
    <source>
        <dbReference type="ARBA" id="ARBA00022692"/>
    </source>
</evidence>
<dbReference type="NCBIfam" id="TIGR00836">
    <property type="entry name" value="amt"/>
    <property type="match status" value="1"/>
</dbReference>
<dbReference type="PRINTS" id="PR00342">
    <property type="entry name" value="RHESUSRHD"/>
</dbReference>
<evidence type="ECO:0000256" key="1">
    <source>
        <dbReference type="ARBA" id="ARBA00004141"/>
    </source>
</evidence>
<feature type="transmembrane region" description="Helical" evidence="9">
    <location>
        <begin position="271"/>
        <end position="289"/>
    </location>
</feature>
<evidence type="ECO:0000256" key="7">
    <source>
        <dbReference type="ARBA" id="ARBA00023177"/>
    </source>
</evidence>
<dbReference type="GeneID" id="95323952"/>
<feature type="transmembrane region" description="Helical" evidence="9">
    <location>
        <begin position="362"/>
        <end position="383"/>
    </location>
</feature>
<protein>
    <recommendedName>
        <fullName evidence="8 9">Ammonium transporter</fullName>
    </recommendedName>
</protein>
<evidence type="ECO:0000256" key="2">
    <source>
        <dbReference type="ARBA" id="ARBA00005887"/>
    </source>
</evidence>
<dbReference type="Gene3D" id="1.10.3430.10">
    <property type="entry name" value="Ammonium transporter AmtB like domains"/>
    <property type="match status" value="1"/>
</dbReference>
<dbReference type="RefSeq" id="WP_114851045.1">
    <property type="nucleotide sequence ID" value="NZ_BMNV01000002.1"/>
</dbReference>
<name>A0ABT2HCV6_9MICO</name>
<gene>
    <name evidence="11" type="ORF">NYQ28_00435</name>
</gene>
<keyword evidence="7 9" id="KW-0924">Ammonia transport</keyword>
<evidence type="ECO:0000259" key="10">
    <source>
        <dbReference type="Pfam" id="PF00909"/>
    </source>
</evidence>
<feature type="transmembrane region" description="Helical" evidence="9">
    <location>
        <begin position="137"/>
        <end position="158"/>
    </location>
</feature>
<feature type="domain" description="Ammonium transporter AmtB-like" evidence="10">
    <location>
        <begin position="9"/>
        <end position="410"/>
    </location>
</feature>
<proteinExistence type="inferred from homology"/>
<reference evidence="11 12" key="1">
    <citation type="submission" date="2022-08" db="EMBL/GenBank/DDBJ databases">
        <title>Taxonomy of Curtobacterium flaccumfaciens.</title>
        <authorList>
            <person name="Osdaghi E."/>
            <person name="Taghavi S.M."/>
            <person name="Hamidizade M."/>
            <person name="Abachi H."/>
            <person name="Fazliarab A."/>
            <person name="Baeyen S."/>
            <person name="Portier P."/>
            <person name="Van Vaerenbergh J."/>
            <person name="Jacques M.-A."/>
        </authorList>
    </citation>
    <scope>NUCLEOTIDE SEQUENCE [LARGE SCALE GENOMIC DNA]</scope>
    <source>
        <strain evidence="11 12">LMG8786T</strain>
    </source>
</reference>
<organism evidence="11 12">
    <name type="scientific">Curtobacterium citreum</name>
    <dbReference type="NCBI Taxonomy" id="2036"/>
    <lineage>
        <taxon>Bacteria</taxon>
        <taxon>Bacillati</taxon>
        <taxon>Actinomycetota</taxon>
        <taxon>Actinomycetes</taxon>
        <taxon>Micrococcales</taxon>
        <taxon>Microbacteriaceae</taxon>
        <taxon>Curtobacterium</taxon>
    </lineage>
</organism>
<sequence length="424" mass="43850">MLDQGQTGFIMIMAALVLFMTPGLAFFYGGLVKAKSVISMMMMSFGAIALVGVLWVLYGYAIAFANTGDHTAVTGIVGFFSIDWNQIGLGQAFEQSQATKLAAPYPDLAFVGFQATFAIITVALISGAIADRAKFGAWMIFAGVWVTVVYFPVASWVFNLTSGWAATWGVIDFAGGTAVHINAGAAGLALALVLGKRVGFAKGAHKPHNPPFVLLGAAILWFGWFGFNAGSAGAANSTAALAWVNTLAAPAAAVLGWLLIEKLKDGKATSVGAASGAVAGLVAITPACANLTPGWGILLGFLAGVICCFAIDLKYKLGFDDSLDVVGVHLVGGIFGTLYLGIFANTTGLIYSGSLVQLGKQAAAAGAVGAYSFVLALVIGFAIEKTIGFRVKTEDEVAGIDTAVHGEEGYVLYEESDKTPVSVR</sequence>
<feature type="transmembrane region" description="Helical" evidence="9">
    <location>
        <begin position="295"/>
        <end position="313"/>
    </location>
</feature>
<evidence type="ECO:0000256" key="5">
    <source>
        <dbReference type="ARBA" id="ARBA00022989"/>
    </source>
</evidence>
<dbReference type="Pfam" id="PF00909">
    <property type="entry name" value="Ammonium_transp"/>
    <property type="match status" value="1"/>
</dbReference>
<evidence type="ECO:0000256" key="6">
    <source>
        <dbReference type="ARBA" id="ARBA00023136"/>
    </source>
</evidence>
<feature type="transmembrane region" description="Helical" evidence="9">
    <location>
        <begin position="325"/>
        <end position="342"/>
    </location>
</feature>
<keyword evidence="5 9" id="KW-1133">Transmembrane helix</keyword>
<evidence type="ECO:0000313" key="12">
    <source>
        <dbReference type="Proteomes" id="UP001652264"/>
    </source>
</evidence>
<dbReference type="EMBL" id="JANVAD010000001">
    <property type="protein sequence ID" value="MCS6521033.1"/>
    <property type="molecule type" value="Genomic_DNA"/>
</dbReference>
<dbReference type="PROSITE" id="PS01219">
    <property type="entry name" value="AMMONIUM_TRANSP"/>
    <property type="match status" value="1"/>
</dbReference>